<feature type="compositionally biased region" description="Basic and acidic residues" evidence="7">
    <location>
        <begin position="53"/>
        <end position="69"/>
    </location>
</feature>
<dbReference type="InterPro" id="IPR025733">
    <property type="entry name" value="PAPs_C"/>
</dbReference>
<dbReference type="SUPFAM" id="SSF49363">
    <property type="entry name" value="Purple acid phosphatase, N-terminal domain"/>
    <property type="match status" value="1"/>
</dbReference>
<dbReference type="Gene3D" id="2.60.40.380">
    <property type="entry name" value="Purple acid phosphatase-like, N-terminal"/>
    <property type="match status" value="1"/>
</dbReference>
<dbReference type="PANTHER" id="PTHR45778">
    <property type="entry name" value="PURPLE ACID PHOSPHATASE-RELATED"/>
    <property type="match status" value="1"/>
</dbReference>
<feature type="chain" id="PRO_5005137591" description="Purple acid phosphatase" evidence="6">
    <location>
        <begin position="20"/>
        <end position="623"/>
    </location>
</feature>
<reference evidence="12" key="1">
    <citation type="journal article" date="2010" name="Genome Biol.">
        <title>Genome sequence of the necrotrophic plant pathogen Pythium ultimum reveals original pathogenicity mechanisms and effector repertoire.</title>
        <authorList>
            <person name="Levesque C.A."/>
            <person name="Brouwer H."/>
            <person name="Cano L."/>
            <person name="Hamilton J.P."/>
            <person name="Holt C."/>
            <person name="Huitema E."/>
            <person name="Raffaele S."/>
            <person name="Robideau G.P."/>
            <person name="Thines M."/>
            <person name="Win J."/>
            <person name="Zerillo M.M."/>
            <person name="Beakes G.W."/>
            <person name="Boore J.L."/>
            <person name="Busam D."/>
            <person name="Dumas B."/>
            <person name="Ferriera S."/>
            <person name="Fuerstenberg S.I."/>
            <person name="Gachon C.M."/>
            <person name="Gaulin E."/>
            <person name="Govers F."/>
            <person name="Grenville-Briggs L."/>
            <person name="Horner N."/>
            <person name="Hostetler J."/>
            <person name="Jiang R.H."/>
            <person name="Johnson J."/>
            <person name="Krajaejun T."/>
            <person name="Lin H."/>
            <person name="Meijer H.J."/>
            <person name="Moore B."/>
            <person name="Morris P."/>
            <person name="Phuntmart V."/>
            <person name="Puiu D."/>
            <person name="Shetty J."/>
            <person name="Stajich J.E."/>
            <person name="Tripathy S."/>
            <person name="Wawra S."/>
            <person name="van West P."/>
            <person name="Whitty B.R."/>
            <person name="Coutinho P.M."/>
            <person name="Henrissat B."/>
            <person name="Martin F."/>
            <person name="Thomas P.D."/>
            <person name="Tyler B.M."/>
            <person name="De Vries R.P."/>
            <person name="Kamoun S."/>
            <person name="Yandell M."/>
            <person name="Tisserat N."/>
            <person name="Buell C.R."/>
        </authorList>
    </citation>
    <scope>NUCLEOTIDE SEQUENCE</scope>
    <source>
        <strain evidence="12">DAOM:BR144</strain>
    </source>
</reference>
<dbReference type="InterPro" id="IPR029052">
    <property type="entry name" value="Metallo-depent_PP-like"/>
</dbReference>
<dbReference type="EnsemblProtists" id="PYU1_T013110">
    <property type="protein sequence ID" value="PYU1_T013110"/>
    <property type="gene ID" value="PYU1_G013083"/>
</dbReference>
<dbReference type="STRING" id="431595.K3X7B1"/>
<dbReference type="Pfam" id="PF00149">
    <property type="entry name" value="Metallophos"/>
    <property type="match status" value="1"/>
</dbReference>
<feature type="signal peptide" evidence="6">
    <location>
        <begin position="1"/>
        <end position="19"/>
    </location>
</feature>
<dbReference type="InterPro" id="IPR015914">
    <property type="entry name" value="PAPs_N"/>
</dbReference>
<evidence type="ECO:0000259" key="10">
    <source>
        <dbReference type="Pfam" id="PF16656"/>
    </source>
</evidence>
<organism evidence="11 12">
    <name type="scientific">Globisporangium ultimum (strain ATCC 200006 / CBS 805.95 / DAOM BR144)</name>
    <name type="common">Pythium ultimum</name>
    <dbReference type="NCBI Taxonomy" id="431595"/>
    <lineage>
        <taxon>Eukaryota</taxon>
        <taxon>Sar</taxon>
        <taxon>Stramenopiles</taxon>
        <taxon>Oomycota</taxon>
        <taxon>Peronosporomycetes</taxon>
        <taxon>Pythiales</taxon>
        <taxon>Pythiaceae</taxon>
        <taxon>Globisporangium</taxon>
    </lineage>
</organism>
<dbReference type="Pfam" id="PF16656">
    <property type="entry name" value="Pur_ac_phosph_N"/>
    <property type="match status" value="1"/>
</dbReference>
<evidence type="ECO:0000256" key="3">
    <source>
        <dbReference type="ARBA" id="ARBA00022525"/>
    </source>
</evidence>
<dbReference type="InterPro" id="IPR008963">
    <property type="entry name" value="Purple_acid_Pase-like_N"/>
</dbReference>
<dbReference type="PANTHER" id="PTHR45778:SF7">
    <property type="entry name" value="PURPLE ACID PHOSPHATASE"/>
    <property type="match status" value="1"/>
</dbReference>
<dbReference type="OMA" id="VWDHFFN"/>
<keyword evidence="4 6" id="KW-0732">Signal</keyword>
<dbReference type="GO" id="GO:0046872">
    <property type="term" value="F:metal ion binding"/>
    <property type="evidence" value="ECO:0007669"/>
    <property type="project" value="InterPro"/>
</dbReference>
<keyword evidence="12" id="KW-1185">Reference proteome</keyword>
<feature type="domain" description="Calcineurin-like phosphoesterase" evidence="8">
    <location>
        <begin position="314"/>
        <end position="539"/>
    </location>
</feature>
<evidence type="ECO:0000256" key="7">
    <source>
        <dbReference type="SAM" id="MobiDB-lite"/>
    </source>
</evidence>
<evidence type="ECO:0000259" key="9">
    <source>
        <dbReference type="Pfam" id="PF14008"/>
    </source>
</evidence>
<dbReference type="AlphaFoldDB" id="K3X7B1"/>
<accession>K3X7B1</accession>
<dbReference type="EC" id="3.1.3.2" evidence="6"/>
<reference evidence="11" key="3">
    <citation type="submission" date="2015-02" db="UniProtKB">
        <authorList>
            <consortium name="EnsemblProtists"/>
        </authorList>
    </citation>
    <scope>IDENTIFICATION</scope>
    <source>
        <strain evidence="11">DAOM BR144</strain>
    </source>
</reference>
<proteinExistence type="inferred from homology"/>
<evidence type="ECO:0000259" key="8">
    <source>
        <dbReference type="Pfam" id="PF00149"/>
    </source>
</evidence>
<comment type="subunit">
    <text evidence="2">Homodimer.</text>
</comment>
<comment type="catalytic activity">
    <reaction evidence="6">
        <text>a phosphate monoester + H2O = an alcohol + phosphate</text>
        <dbReference type="Rhea" id="RHEA:15017"/>
        <dbReference type="ChEBI" id="CHEBI:15377"/>
        <dbReference type="ChEBI" id="CHEBI:30879"/>
        <dbReference type="ChEBI" id="CHEBI:43474"/>
        <dbReference type="ChEBI" id="CHEBI:67140"/>
        <dbReference type="EC" id="3.1.3.2"/>
    </reaction>
</comment>
<dbReference type="GO" id="GO:0005576">
    <property type="term" value="C:extracellular region"/>
    <property type="evidence" value="ECO:0007669"/>
    <property type="project" value="UniProtKB-SubCell"/>
</dbReference>
<dbReference type="HOGENOM" id="CLU_013387_4_1_1"/>
<dbReference type="InterPro" id="IPR004843">
    <property type="entry name" value="Calcineurin-like_PHP"/>
</dbReference>
<dbReference type="SUPFAM" id="SSF56300">
    <property type="entry name" value="Metallo-dependent phosphatases"/>
    <property type="match status" value="1"/>
</dbReference>
<dbReference type="InParanoid" id="K3X7B1"/>
<dbReference type="CDD" id="cd00839">
    <property type="entry name" value="MPP_PAPs"/>
    <property type="match status" value="1"/>
</dbReference>
<feature type="domain" description="Purple acid phosphatase N-terminal" evidence="10">
    <location>
        <begin position="198"/>
        <end position="302"/>
    </location>
</feature>
<dbReference type="eggNOG" id="KOG1378">
    <property type="taxonomic scope" value="Eukaryota"/>
</dbReference>
<keyword evidence="5" id="KW-0325">Glycoprotein</keyword>
<dbReference type="InterPro" id="IPR041792">
    <property type="entry name" value="MPP_PAP"/>
</dbReference>
<evidence type="ECO:0000256" key="5">
    <source>
        <dbReference type="ARBA" id="ARBA00023180"/>
    </source>
</evidence>
<dbReference type="VEuPathDB" id="FungiDB:PYU1_G013083"/>
<dbReference type="EMBL" id="GL376577">
    <property type="status" value="NOT_ANNOTATED_CDS"/>
    <property type="molecule type" value="Genomic_DNA"/>
</dbReference>
<dbReference type="GO" id="GO:0003993">
    <property type="term" value="F:acid phosphatase activity"/>
    <property type="evidence" value="ECO:0007669"/>
    <property type="project" value="UniProtKB-EC"/>
</dbReference>
<feature type="domain" description="Purple acid phosphatase C-terminal" evidence="9">
    <location>
        <begin position="556"/>
        <end position="616"/>
    </location>
</feature>
<evidence type="ECO:0000313" key="11">
    <source>
        <dbReference type="EnsemblProtists" id="PYU1_T013110"/>
    </source>
</evidence>
<sequence length="623" mass="69812">MVGAYALVAAAVLLSVGNAQKPAMVYTHADALAFGGATTAREKREVDALERPTWRNQFDEPAARNDNVRPQDGLSDASDWARYSFGVDGVSQQHVKLRASPTRLADGEDLVVTWSDVEKPHEKDFLGLSCGPTRSSKDILTKQDVNQQDAVANSVRFSELYMMRCNYTVVYYNFQPEQNDHITIGTLEVGMKESANAPKHGHIALTEKQDEMAVMFNSASQRTPKVKYGLTRSELTSEASGTSTTYTAADMCEAPANITSQVWFRDPGFMHKVILRGLATGKTYFYQFGNDEDGWSAVYSFQSRPDPSVKTTKFIAYADMGVDGAPSATSTAVRVYQDVLDGYDSFLLHFGDISYARGHGHMWDQFFHLIEPYATRIPYMVSIGNHEYDYLNGGSHDPSGAVDPRDGGMTFRPKWGNFQTDDSSGECSVPMFHRWHAPANGKGIYWYSFDYGGVHVIQMSSEHDWTRGSEQYKWLEADLKAVDRERTPWIVLTAHRMMYTTQLGELADLLVSKHMRQEMEDLLWTYKVNAMLVGHQHSYERSCAVRNGKCTEDGVGPVHIIVGSAGAGLESQGFSKDIGEWSVSHLNDWGYCRIETTEKEMTIQFVLNRNGAIYDEVTLARWD</sequence>
<protein>
    <recommendedName>
        <fullName evidence="6">Purple acid phosphatase</fullName>
        <ecNumber evidence="6">3.1.3.2</ecNumber>
    </recommendedName>
</protein>
<evidence type="ECO:0000256" key="4">
    <source>
        <dbReference type="ARBA" id="ARBA00022729"/>
    </source>
</evidence>
<evidence type="ECO:0000313" key="12">
    <source>
        <dbReference type="Proteomes" id="UP000019132"/>
    </source>
</evidence>
<dbReference type="Proteomes" id="UP000019132">
    <property type="component" value="Unassembled WGS sequence"/>
</dbReference>
<feature type="region of interest" description="Disordered" evidence="7">
    <location>
        <begin position="53"/>
        <end position="73"/>
    </location>
</feature>
<evidence type="ECO:0000256" key="6">
    <source>
        <dbReference type="RuleBase" id="RU361203"/>
    </source>
</evidence>
<dbReference type="Pfam" id="PF14008">
    <property type="entry name" value="Metallophos_C"/>
    <property type="match status" value="1"/>
</dbReference>
<evidence type="ECO:0000256" key="1">
    <source>
        <dbReference type="ARBA" id="ARBA00004613"/>
    </source>
</evidence>
<keyword evidence="3" id="KW-0964">Secreted</keyword>
<name>K3X7B1_GLOUD</name>
<comment type="similarity">
    <text evidence="6">Belongs to the metallophosphoesterase superfamily. Purple acid phosphatase family.</text>
</comment>
<reference evidence="12" key="2">
    <citation type="submission" date="2010-04" db="EMBL/GenBank/DDBJ databases">
        <authorList>
            <person name="Buell R."/>
            <person name="Hamilton J."/>
            <person name="Hostetler J."/>
        </authorList>
    </citation>
    <scope>NUCLEOTIDE SEQUENCE [LARGE SCALE GENOMIC DNA]</scope>
    <source>
        <strain evidence="12">DAOM:BR144</strain>
    </source>
</reference>
<dbReference type="Gene3D" id="3.60.21.10">
    <property type="match status" value="1"/>
</dbReference>
<comment type="subcellular location">
    <subcellularLocation>
        <location evidence="1">Secreted</location>
    </subcellularLocation>
</comment>
<keyword evidence="6" id="KW-0378">Hydrolase</keyword>
<evidence type="ECO:0000256" key="2">
    <source>
        <dbReference type="ARBA" id="ARBA00011738"/>
    </source>
</evidence>